<gene>
    <name evidence="2" type="ORF">IAB51_08560</name>
</gene>
<reference evidence="2" key="1">
    <citation type="submission" date="2020-10" db="EMBL/GenBank/DDBJ databases">
        <authorList>
            <person name="Gilroy R."/>
        </authorList>
    </citation>
    <scope>NUCLEOTIDE SEQUENCE</scope>
    <source>
        <strain evidence="2">CHK199-13235</strain>
    </source>
</reference>
<dbReference type="Proteomes" id="UP000824002">
    <property type="component" value="Unassembled WGS sequence"/>
</dbReference>
<sequence>MSVLETLQAEEEKARQKKAAVLEENRIKLAKAQESARADAAQILEAARRQAEEILEEAQKRMEQETGEMLSAAAGRDALEAEKARMNLPKAAARIVERMERP</sequence>
<dbReference type="EMBL" id="DVJP01000054">
    <property type="protein sequence ID" value="HIS76845.1"/>
    <property type="molecule type" value="Genomic_DNA"/>
</dbReference>
<comment type="caution">
    <text evidence="2">The sequence shown here is derived from an EMBL/GenBank/DDBJ whole genome shotgun (WGS) entry which is preliminary data.</text>
</comment>
<evidence type="ECO:0000313" key="2">
    <source>
        <dbReference type="EMBL" id="HIS76845.1"/>
    </source>
</evidence>
<protein>
    <submittedName>
        <fullName evidence="2">Uncharacterized protein</fullName>
    </submittedName>
</protein>
<evidence type="ECO:0000313" key="3">
    <source>
        <dbReference type="Proteomes" id="UP000824002"/>
    </source>
</evidence>
<keyword evidence="1" id="KW-0175">Coiled coil</keyword>
<name>A0A9D1FP96_9FIRM</name>
<evidence type="ECO:0000256" key="1">
    <source>
        <dbReference type="SAM" id="Coils"/>
    </source>
</evidence>
<accession>A0A9D1FP96</accession>
<feature type="coiled-coil region" evidence="1">
    <location>
        <begin position="4"/>
        <end position="68"/>
    </location>
</feature>
<proteinExistence type="predicted"/>
<dbReference type="AlphaFoldDB" id="A0A9D1FP96"/>
<organism evidence="2 3">
    <name type="scientific">Candidatus Merdivicinus excrementipullorum</name>
    <dbReference type="NCBI Taxonomy" id="2840867"/>
    <lineage>
        <taxon>Bacteria</taxon>
        <taxon>Bacillati</taxon>
        <taxon>Bacillota</taxon>
        <taxon>Clostridia</taxon>
        <taxon>Eubacteriales</taxon>
        <taxon>Oscillospiraceae</taxon>
        <taxon>Oscillospiraceae incertae sedis</taxon>
        <taxon>Candidatus Merdivicinus</taxon>
    </lineage>
</organism>
<reference evidence="2" key="2">
    <citation type="journal article" date="2021" name="PeerJ">
        <title>Extensive microbial diversity within the chicken gut microbiome revealed by metagenomics and culture.</title>
        <authorList>
            <person name="Gilroy R."/>
            <person name="Ravi A."/>
            <person name="Getino M."/>
            <person name="Pursley I."/>
            <person name="Horton D.L."/>
            <person name="Alikhan N.F."/>
            <person name="Baker D."/>
            <person name="Gharbi K."/>
            <person name="Hall N."/>
            <person name="Watson M."/>
            <person name="Adriaenssens E.M."/>
            <person name="Foster-Nyarko E."/>
            <person name="Jarju S."/>
            <person name="Secka A."/>
            <person name="Antonio M."/>
            <person name="Oren A."/>
            <person name="Chaudhuri R.R."/>
            <person name="La Ragione R."/>
            <person name="Hildebrand F."/>
            <person name="Pallen M.J."/>
        </authorList>
    </citation>
    <scope>NUCLEOTIDE SEQUENCE</scope>
    <source>
        <strain evidence="2">CHK199-13235</strain>
    </source>
</reference>